<protein>
    <submittedName>
        <fullName evidence="3">Peptidase A2 domain-containing protein</fullName>
    </submittedName>
</protein>
<dbReference type="Pfam" id="PF13975">
    <property type="entry name" value="gag-asp_proteas"/>
    <property type="match status" value="1"/>
</dbReference>
<dbReference type="InterPro" id="IPR001969">
    <property type="entry name" value="Aspartic_peptidase_AS"/>
</dbReference>
<sequence>MQAFQIPIKLGAVKAHALIDTGAQCSLLSSGLVKCAFDKQSLQLPICGKIKVAHGAVVKAHGPVVVIMESAFSEHMIKCVILDDDGNDQCIIGTDFLTHRDIHLISNSKENYIEIQDMKLPLKVITSVRPQMELFLNAGNDNVLEEILEEERASFYDDKSGIFSQPEEIEAKEPIRQAQGSPHQPPSRQLKVTELAEPIFLVAQISVSIWPHCQQWVNSTVFPTTTATIPDVIVQLLATNSIAAELPNCDLTDHEPAALDKSFPCHTNHQKLDFTLNKMTAKTYVTTAQKTKALCMLQQNRDVFSQPGDKPTITRELTISIDTGTAKPVSRHYYCAAMEQRWIQNRNFRFDAFGHLPQPRSATADSSNKDFEKEKIPVEKQ</sequence>
<dbReference type="GO" id="GO:0006508">
    <property type="term" value="P:proteolysis"/>
    <property type="evidence" value="ECO:0007669"/>
    <property type="project" value="InterPro"/>
</dbReference>
<proteinExistence type="predicted"/>
<dbReference type="SUPFAM" id="SSF50630">
    <property type="entry name" value="Acid proteases"/>
    <property type="match status" value="1"/>
</dbReference>
<dbReference type="PROSITE" id="PS00141">
    <property type="entry name" value="ASP_PROTEASE"/>
    <property type="match status" value="1"/>
</dbReference>
<dbReference type="InterPro" id="IPR021109">
    <property type="entry name" value="Peptidase_aspartic_dom_sf"/>
</dbReference>
<organism evidence="2 3">
    <name type="scientific">Romanomermis culicivorax</name>
    <name type="common">Nematode worm</name>
    <dbReference type="NCBI Taxonomy" id="13658"/>
    <lineage>
        <taxon>Eukaryota</taxon>
        <taxon>Metazoa</taxon>
        <taxon>Ecdysozoa</taxon>
        <taxon>Nematoda</taxon>
        <taxon>Enoplea</taxon>
        <taxon>Dorylaimia</taxon>
        <taxon>Mermithida</taxon>
        <taxon>Mermithoidea</taxon>
        <taxon>Mermithidae</taxon>
        <taxon>Romanomermis</taxon>
    </lineage>
</organism>
<evidence type="ECO:0000256" key="1">
    <source>
        <dbReference type="SAM" id="MobiDB-lite"/>
    </source>
</evidence>
<dbReference type="WBParaSite" id="nRc.2.0.1.t01068-RA">
    <property type="protein sequence ID" value="nRc.2.0.1.t01068-RA"/>
    <property type="gene ID" value="nRc.2.0.1.g01068"/>
</dbReference>
<feature type="region of interest" description="Disordered" evidence="1">
    <location>
        <begin position="358"/>
        <end position="381"/>
    </location>
</feature>
<dbReference type="Gene3D" id="2.40.70.10">
    <property type="entry name" value="Acid Proteases"/>
    <property type="match status" value="1"/>
</dbReference>
<keyword evidence="2" id="KW-1185">Reference proteome</keyword>
<reference evidence="3" key="1">
    <citation type="submission" date="2022-11" db="UniProtKB">
        <authorList>
            <consortium name="WormBaseParasite"/>
        </authorList>
    </citation>
    <scope>IDENTIFICATION</scope>
</reference>
<dbReference type="AlphaFoldDB" id="A0A915HHG5"/>
<accession>A0A915HHG5</accession>
<name>A0A915HHG5_ROMCU</name>
<evidence type="ECO:0000313" key="2">
    <source>
        <dbReference type="Proteomes" id="UP000887565"/>
    </source>
</evidence>
<evidence type="ECO:0000313" key="3">
    <source>
        <dbReference type="WBParaSite" id="nRc.2.0.1.t01068-RA"/>
    </source>
</evidence>
<dbReference type="CDD" id="cd00303">
    <property type="entry name" value="retropepsin_like"/>
    <property type="match status" value="1"/>
</dbReference>
<dbReference type="GO" id="GO:0004190">
    <property type="term" value="F:aspartic-type endopeptidase activity"/>
    <property type="evidence" value="ECO:0007669"/>
    <property type="project" value="InterPro"/>
</dbReference>
<dbReference type="Proteomes" id="UP000887565">
    <property type="component" value="Unplaced"/>
</dbReference>
<feature type="compositionally biased region" description="Basic and acidic residues" evidence="1">
    <location>
        <begin position="367"/>
        <end position="381"/>
    </location>
</feature>